<keyword evidence="2" id="KW-0223">Dioxygenase</keyword>
<dbReference type="InterPro" id="IPR004360">
    <property type="entry name" value="Glyas_Fos-R_dOase_dom"/>
</dbReference>
<accession>A0A1H4YP40</accession>
<evidence type="ECO:0000313" key="2">
    <source>
        <dbReference type="EMBL" id="SED19722.1"/>
    </source>
</evidence>
<protein>
    <submittedName>
        <fullName evidence="2">Catechol 2,3-dioxygenase</fullName>
    </submittedName>
</protein>
<dbReference type="Gene3D" id="3.10.180.10">
    <property type="entry name" value="2,3-Dihydroxybiphenyl 1,2-Dioxygenase, domain 1"/>
    <property type="match status" value="1"/>
</dbReference>
<dbReference type="InterPro" id="IPR029068">
    <property type="entry name" value="Glyas_Bleomycin-R_OHBP_Dase"/>
</dbReference>
<gene>
    <name evidence="2" type="ORF">SAMN04489793_4261</name>
</gene>
<sequence length="148" mass="16641">MIIKNISLVSVWVQDLDESLRFYTEILGFEPKDDITMGPDFRWVTVRHPAQPELQVHLTTPSRPLSDDLIAAMQRAQADGGLPGLGLAVEDCRATYEALSAKGVEFIQPPEERPYGVEALMRDNSGNWMVLVEAREYTPEDFEGVTFD</sequence>
<evidence type="ECO:0000313" key="3">
    <source>
        <dbReference type="Proteomes" id="UP000182241"/>
    </source>
</evidence>
<dbReference type="PROSITE" id="PS51819">
    <property type="entry name" value="VOC"/>
    <property type="match status" value="1"/>
</dbReference>
<name>A0A1H4YP40_TSUTY</name>
<dbReference type="AlphaFoldDB" id="A0A1H4YP40"/>
<feature type="domain" description="VOC" evidence="1">
    <location>
        <begin position="5"/>
        <end position="134"/>
    </location>
</feature>
<dbReference type="STRING" id="57704.SAMN04489793_4261"/>
<organism evidence="2 3">
    <name type="scientific">Tsukamurella tyrosinosolvens</name>
    <dbReference type="NCBI Taxonomy" id="57704"/>
    <lineage>
        <taxon>Bacteria</taxon>
        <taxon>Bacillati</taxon>
        <taxon>Actinomycetota</taxon>
        <taxon>Actinomycetes</taxon>
        <taxon>Mycobacteriales</taxon>
        <taxon>Tsukamurellaceae</taxon>
        <taxon>Tsukamurella</taxon>
    </lineage>
</organism>
<keyword evidence="3" id="KW-1185">Reference proteome</keyword>
<dbReference type="PANTHER" id="PTHR36437">
    <property type="entry name" value="GLYOXALASE/BLEOMYCIN RESISTANCE PROTEIN/DIOXYGENASE"/>
    <property type="match status" value="1"/>
</dbReference>
<reference evidence="3" key="1">
    <citation type="submission" date="2016-10" db="EMBL/GenBank/DDBJ databases">
        <authorList>
            <person name="Varghese N."/>
            <person name="Submissions S."/>
        </authorList>
    </citation>
    <scope>NUCLEOTIDE SEQUENCE [LARGE SCALE GENOMIC DNA]</scope>
    <source>
        <strain evidence="3">DSM 44234</strain>
    </source>
</reference>
<dbReference type="PANTHER" id="PTHR36437:SF2">
    <property type="entry name" value="GLYOXALASE_BLEOMYCIN RESISTANCE PROTEIN_DIOXYGENASE"/>
    <property type="match status" value="1"/>
</dbReference>
<proteinExistence type="predicted"/>
<dbReference type="SUPFAM" id="SSF54593">
    <property type="entry name" value="Glyoxalase/Bleomycin resistance protein/Dihydroxybiphenyl dioxygenase"/>
    <property type="match status" value="1"/>
</dbReference>
<dbReference type="Pfam" id="PF00903">
    <property type="entry name" value="Glyoxalase"/>
    <property type="match status" value="1"/>
</dbReference>
<evidence type="ECO:0000259" key="1">
    <source>
        <dbReference type="PROSITE" id="PS51819"/>
    </source>
</evidence>
<dbReference type="Proteomes" id="UP000182241">
    <property type="component" value="Unassembled WGS sequence"/>
</dbReference>
<dbReference type="InterPro" id="IPR037523">
    <property type="entry name" value="VOC_core"/>
</dbReference>
<dbReference type="EMBL" id="FNSA01000003">
    <property type="protein sequence ID" value="SED19722.1"/>
    <property type="molecule type" value="Genomic_DNA"/>
</dbReference>
<dbReference type="GO" id="GO:0051213">
    <property type="term" value="F:dioxygenase activity"/>
    <property type="evidence" value="ECO:0007669"/>
    <property type="project" value="UniProtKB-KW"/>
</dbReference>
<keyword evidence="2" id="KW-0560">Oxidoreductase</keyword>